<sequence>MVLNSRKHEYSVLKIHLINYTNELNARKGGETDFKALSSPNITKIEYNMLKKQRHNYYSNTNYIRFLERKIKNIESLLN</sequence>
<dbReference type="EMBL" id="MN738872">
    <property type="protein sequence ID" value="QHT29223.1"/>
    <property type="molecule type" value="Genomic_DNA"/>
</dbReference>
<name>A0A6C0ELA8_9ZZZZ</name>
<evidence type="ECO:0000313" key="1">
    <source>
        <dbReference type="EMBL" id="QHT29223.1"/>
    </source>
</evidence>
<protein>
    <submittedName>
        <fullName evidence="1">Uncharacterized protein</fullName>
    </submittedName>
</protein>
<proteinExistence type="predicted"/>
<reference evidence="1" key="1">
    <citation type="journal article" date="2020" name="Nature">
        <title>Giant virus diversity and host interactions through global metagenomics.</title>
        <authorList>
            <person name="Schulz F."/>
            <person name="Roux S."/>
            <person name="Paez-Espino D."/>
            <person name="Jungbluth S."/>
            <person name="Walsh D.A."/>
            <person name="Denef V.J."/>
            <person name="McMahon K.D."/>
            <person name="Konstantinidis K.T."/>
            <person name="Eloe-Fadrosh E.A."/>
            <person name="Kyrpides N.C."/>
            <person name="Woyke T."/>
        </authorList>
    </citation>
    <scope>NUCLEOTIDE SEQUENCE</scope>
    <source>
        <strain evidence="1">GVMAG-M-3300001351-8</strain>
    </source>
</reference>
<accession>A0A6C0ELA8</accession>
<dbReference type="AlphaFoldDB" id="A0A6C0ELA8"/>
<organism evidence="1">
    <name type="scientific">viral metagenome</name>
    <dbReference type="NCBI Taxonomy" id="1070528"/>
    <lineage>
        <taxon>unclassified sequences</taxon>
        <taxon>metagenomes</taxon>
        <taxon>organismal metagenomes</taxon>
    </lineage>
</organism>